<comment type="caution">
    <text evidence="5">The sequence shown here is derived from an EMBL/GenBank/DDBJ whole genome shotgun (WGS) entry which is preliminary data.</text>
</comment>
<dbReference type="SUPFAM" id="SSF47413">
    <property type="entry name" value="lambda repressor-like DNA-binding domains"/>
    <property type="match status" value="1"/>
</dbReference>
<dbReference type="CDD" id="cd00093">
    <property type="entry name" value="HTH_XRE"/>
    <property type="match status" value="1"/>
</dbReference>
<evidence type="ECO:0000259" key="4">
    <source>
        <dbReference type="PROSITE" id="PS50943"/>
    </source>
</evidence>
<evidence type="ECO:0000256" key="1">
    <source>
        <dbReference type="ARBA" id="ARBA00023015"/>
    </source>
</evidence>
<dbReference type="Pfam" id="PF01381">
    <property type="entry name" value="HTH_3"/>
    <property type="match status" value="1"/>
</dbReference>
<dbReference type="Proteomes" id="UP001595722">
    <property type="component" value="Unassembled WGS sequence"/>
</dbReference>
<keyword evidence="3" id="KW-0804">Transcription</keyword>
<evidence type="ECO:0000256" key="2">
    <source>
        <dbReference type="ARBA" id="ARBA00023125"/>
    </source>
</evidence>
<dbReference type="Gene3D" id="1.10.260.40">
    <property type="entry name" value="lambda repressor-like DNA-binding domains"/>
    <property type="match status" value="1"/>
</dbReference>
<dbReference type="RefSeq" id="WP_376864620.1">
    <property type="nucleotide sequence ID" value="NZ_JBHRYB010000001.1"/>
</dbReference>
<name>A0ABV7VR51_9GAMM</name>
<dbReference type="InterPro" id="IPR010982">
    <property type="entry name" value="Lambda_DNA-bd_dom_sf"/>
</dbReference>
<dbReference type="InterPro" id="IPR047761">
    <property type="entry name" value="NadS-like"/>
</dbReference>
<sequence length="99" mass="11045">MKDELFDSLMQSVQQADEILSGKKQASRVTEIEVPDVKAIRENTGLSQRLFASLIGVSLRTLQNWEQKRRTPEGPARALLLVVKENPTAVLEALQKQSA</sequence>
<keyword evidence="1" id="KW-0805">Transcription regulation</keyword>
<proteinExistence type="predicted"/>
<gene>
    <name evidence="5" type="primary">nadS</name>
    <name evidence="5" type="ORF">ACFOMG_02700</name>
</gene>
<protein>
    <submittedName>
        <fullName evidence="5">NadS family protein</fullName>
    </submittedName>
</protein>
<accession>A0ABV7VR51</accession>
<dbReference type="PROSITE" id="PS50943">
    <property type="entry name" value="HTH_CROC1"/>
    <property type="match status" value="1"/>
</dbReference>
<evidence type="ECO:0000256" key="3">
    <source>
        <dbReference type="ARBA" id="ARBA00023163"/>
    </source>
</evidence>
<reference evidence="6" key="1">
    <citation type="journal article" date="2019" name="Int. J. Syst. Evol. Microbiol.">
        <title>The Global Catalogue of Microorganisms (GCM) 10K type strain sequencing project: providing services to taxonomists for standard genome sequencing and annotation.</title>
        <authorList>
            <consortium name="The Broad Institute Genomics Platform"/>
            <consortium name="The Broad Institute Genome Sequencing Center for Infectious Disease"/>
            <person name="Wu L."/>
            <person name="Ma J."/>
        </authorList>
    </citation>
    <scope>NUCLEOTIDE SEQUENCE [LARGE SCALE GENOMIC DNA]</scope>
    <source>
        <strain evidence="6">KCTC 42424</strain>
    </source>
</reference>
<organism evidence="5 6">
    <name type="scientific">Bacterioplanoides pacificum</name>
    <dbReference type="NCBI Taxonomy" id="1171596"/>
    <lineage>
        <taxon>Bacteria</taxon>
        <taxon>Pseudomonadati</taxon>
        <taxon>Pseudomonadota</taxon>
        <taxon>Gammaproteobacteria</taxon>
        <taxon>Oceanospirillales</taxon>
        <taxon>Oceanospirillaceae</taxon>
        <taxon>Bacterioplanoides</taxon>
    </lineage>
</organism>
<dbReference type="PANTHER" id="PTHR36511:SF3">
    <property type="entry name" value="ANTITOXIN HIGA-2"/>
    <property type="match status" value="1"/>
</dbReference>
<dbReference type="PANTHER" id="PTHR36511">
    <property type="entry name" value="MERR FAMILY BACTERIAL REGULATORY PROTEIN"/>
    <property type="match status" value="1"/>
</dbReference>
<dbReference type="EMBL" id="JBHRYB010000001">
    <property type="protein sequence ID" value="MFC3679021.1"/>
    <property type="molecule type" value="Genomic_DNA"/>
</dbReference>
<dbReference type="InterPro" id="IPR052359">
    <property type="entry name" value="HTH-type_reg/antitoxin"/>
</dbReference>
<feature type="domain" description="HTH cro/C1-type" evidence="4">
    <location>
        <begin position="37"/>
        <end position="72"/>
    </location>
</feature>
<keyword evidence="6" id="KW-1185">Reference proteome</keyword>
<evidence type="ECO:0000313" key="6">
    <source>
        <dbReference type="Proteomes" id="UP001595722"/>
    </source>
</evidence>
<keyword evidence="2" id="KW-0238">DNA-binding</keyword>
<evidence type="ECO:0000313" key="5">
    <source>
        <dbReference type="EMBL" id="MFC3679021.1"/>
    </source>
</evidence>
<dbReference type="NCBIfam" id="NF041265">
    <property type="entry name" value="NadS"/>
    <property type="match status" value="1"/>
</dbReference>
<dbReference type="InterPro" id="IPR001387">
    <property type="entry name" value="Cro/C1-type_HTH"/>
</dbReference>